<dbReference type="Proteomes" id="UP001448207">
    <property type="component" value="Unassembled WGS sequence"/>
</dbReference>
<gene>
    <name evidence="5" type="ORF">J3Q64DRAFT_1729586</name>
</gene>
<feature type="compositionally biased region" description="Basic and acidic residues" evidence="3">
    <location>
        <begin position="172"/>
        <end position="215"/>
    </location>
</feature>
<organism evidence="5 6">
    <name type="scientific">Phycomyces blakesleeanus</name>
    <dbReference type="NCBI Taxonomy" id="4837"/>
    <lineage>
        <taxon>Eukaryota</taxon>
        <taxon>Fungi</taxon>
        <taxon>Fungi incertae sedis</taxon>
        <taxon>Mucoromycota</taxon>
        <taxon>Mucoromycotina</taxon>
        <taxon>Mucoromycetes</taxon>
        <taxon>Mucorales</taxon>
        <taxon>Phycomycetaceae</taxon>
        <taxon>Phycomyces</taxon>
    </lineage>
</organism>
<reference evidence="5 6" key="1">
    <citation type="submission" date="2024-04" db="EMBL/GenBank/DDBJ databases">
        <title>Symmetric and asymmetric DNA N6-adenine methylation regulates different biological responses in Mucorales.</title>
        <authorList>
            <consortium name="Lawrence Berkeley National Laboratory"/>
            <person name="Lax C."/>
            <person name="Mondo S.J."/>
            <person name="Osorio-Concepcion M."/>
            <person name="Muszewska A."/>
            <person name="Corrochano-Luque M."/>
            <person name="Gutierrez G."/>
            <person name="Riley R."/>
            <person name="Lipzen A."/>
            <person name="Guo J."/>
            <person name="Hundley H."/>
            <person name="Amirebrahimi M."/>
            <person name="Ng V."/>
            <person name="Lorenzo-Gutierrez D."/>
            <person name="Binder U."/>
            <person name="Yang J."/>
            <person name="Song Y."/>
            <person name="Canovas D."/>
            <person name="Navarro E."/>
            <person name="Freitag M."/>
            <person name="Gabaldon T."/>
            <person name="Grigoriev I.V."/>
            <person name="Corrochano L.M."/>
            <person name="Nicolas F.E."/>
            <person name="Garre V."/>
        </authorList>
    </citation>
    <scope>NUCLEOTIDE SEQUENCE [LARGE SCALE GENOMIC DNA]</scope>
    <source>
        <strain evidence="5 6">L51</strain>
    </source>
</reference>
<feature type="domain" description="CCDC43 PWI-like" evidence="4">
    <location>
        <begin position="9"/>
        <end position="71"/>
    </location>
</feature>
<dbReference type="InterPro" id="IPR037666">
    <property type="entry name" value="CCDC43"/>
</dbReference>
<comment type="caution">
    <text evidence="5">The sequence shown here is derived from an EMBL/GenBank/DDBJ whole genome shotgun (WGS) entry which is preliminary data.</text>
</comment>
<sequence length="226" mass="26921">MSLVDQVAAQLEKIQLKDDDISEYIAGIVQEDSLEEEEKREAISEFISETTDKPTDEIIDNILNEWKKMHSLQEKSEAELKAKQTQEIQEREKARQAEQEKLREEEKQLAALNRRKELSKEEREKRERLLQQYSYGAPETSDSEQTATEAHPKDKRVVASQDHLLVANRNADVIKEQEAFRREQMRHESELEKERNKMLQKKQKQDKEKEKDKDKKRTMKKEKRRM</sequence>
<feature type="compositionally biased region" description="Basic and acidic residues" evidence="3">
    <location>
        <begin position="73"/>
        <end position="129"/>
    </location>
</feature>
<dbReference type="Pfam" id="PF26091">
    <property type="entry name" value="PWI_CCDC43"/>
    <property type="match status" value="1"/>
</dbReference>
<dbReference type="PANTHER" id="PTHR31684">
    <property type="entry name" value="COILED-COIL DOMAIN-CONTAINING PROTEIN 43"/>
    <property type="match status" value="1"/>
</dbReference>
<feature type="region of interest" description="Disordered" evidence="3">
    <location>
        <begin position="73"/>
        <end position="226"/>
    </location>
</feature>
<dbReference type="InterPro" id="IPR058771">
    <property type="entry name" value="PWI_CCDC43"/>
</dbReference>
<keyword evidence="6" id="KW-1185">Reference proteome</keyword>
<comment type="similarity">
    <text evidence="1">Belongs to the CCDC43 family.</text>
</comment>
<evidence type="ECO:0000256" key="2">
    <source>
        <dbReference type="ARBA" id="ARBA00023054"/>
    </source>
</evidence>
<evidence type="ECO:0000313" key="6">
    <source>
        <dbReference type="Proteomes" id="UP001448207"/>
    </source>
</evidence>
<dbReference type="PANTHER" id="PTHR31684:SF2">
    <property type="entry name" value="COILED-COIL DOMAIN-CONTAINING PROTEIN 43"/>
    <property type="match status" value="1"/>
</dbReference>
<evidence type="ECO:0000256" key="1">
    <source>
        <dbReference type="ARBA" id="ARBA00005305"/>
    </source>
</evidence>
<proteinExistence type="inferred from homology"/>
<protein>
    <recommendedName>
        <fullName evidence="4">CCDC43 PWI-like domain-containing protein</fullName>
    </recommendedName>
</protein>
<evidence type="ECO:0000259" key="4">
    <source>
        <dbReference type="Pfam" id="PF26091"/>
    </source>
</evidence>
<name>A0ABR3B573_PHYBL</name>
<keyword evidence="2" id="KW-0175">Coiled coil</keyword>
<dbReference type="EMBL" id="JBCLYO010000004">
    <property type="protein sequence ID" value="KAL0090384.1"/>
    <property type="molecule type" value="Genomic_DNA"/>
</dbReference>
<evidence type="ECO:0000313" key="5">
    <source>
        <dbReference type="EMBL" id="KAL0090384.1"/>
    </source>
</evidence>
<evidence type="ECO:0000256" key="3">
    <source>
        <dbReference type="SAM" id="MobiDB-lite"/>
    </source>
</evidence>
<feature type="compositionally biased region" description="Basic residues" evidence="3">
    <location>
        <begin position="216"/>
        <end position="226"/>
    </location>
</feature>
<accession>A0ABR3B573</accession>